<reference evidence="1 2" key="1">
    <citation type="submission" date="2015-08" db="EMBL/GenBank/DDBJ databases">
        <title>The genome of the Asian arowana (Scleropages formosus).</title>
        <authorList>
            <person name="Tan M.H."/>
            <person name="Gan H.M."/>
            <person name="Croft L.J."/>
            <person name="Austin C.M."/>
        </authorList>
    </citation>
    <scope>NUCLEOTIDE SEQUENCE [LARGE SCALE GENOMIC DNA]</scope>
    <source>
        <strain evidence="1">Aro1</strain>
    </source>
</reference>
<evidence type="ECO:0000313" key="1">
    <source>
        <dbReference type="EMBL" id="KPP66090.1"/>
    </source>
</evidence>
<accession>A0A0P7UWE8</accession>
<proteinExistence type="predicted"/>
<comment type="caution">
    <text evidence="1">The sequence shown here is derived from an EMBL/GenBank/DDBJ whole genome shotgun (WGS) entry which is preliminary data.</text>
</comment>
<sequence>MFEIKCIDLGLTLKLGNKGLIWNTMLLMKADEICGILLSIRSFCTNVLRYPSISQNMRPITGLANWNASTLHNEYPLQDEVQGGGPQLPPSVL</sequence>
<protein>
    <submittedName>
        <fullName evidence="1">Uncharacterized protein</fullName>
    </submittedName>
</protein>
<name>A0A0P7UWE8_SCLFO</name>
<gene>
    <name evidence="1" type="ORF">Z043_115446</name>
</gene>
<dbReference type="AlphaFoldDB" id="A0A0P7UWE8"/>
<evidence type="ECO:0000313" key="2">
    <source>
        <dbReference type="Proteomes" id="UP000034805"/>
    </source>
</evidence>
<dbReference type="Proteomes" id="UP000034805">
    <property type="component" value="Unassembled WGS sequence"/>
</dbReference>
<dbReference type="EMBL" id="JARO02005881">
    <property type="protein sequence ID" value="KPP66090.1"/>
    <property type="molecule type" value="Genomic_DNA"/>
</dbReference>
<organism evidence="1 2">
    <name type="scientific">Scleropages formosus</name>
    <name type="common">Asian bonytongue</name>
    <name type="synonym">Osteoglossum formosum</name>
    <dbReference type="NCBI Taxonomy" id="113540"/>
    <lineage>
        <taxon>Eukaryota</taxon>
        <taxon>Metazoa</taxon>
        <taxon>Chordata</taxon>
        <taxon>Craniata</taxon>
        <taxon>Vertebrata</taxon>
        <taxon>Euteleostomi</taxon>
        <taxon>Actinopterygii</taxon>
        <taxon>Neopterygii</taxon>
        <taxon>Teleostei</taxon>
        <taxon>Osteoglossocephala</taxon>
        <taxon>Osteoglossomorpha</taxon>
        <taxon>Osteoglossiformes</taxon>
        <taxon>Osteoglossidae</taxon>
        <taxon>Scleropages</taxon>
    </lineage>
</organism>